<dbReference type="GeneID" id="104720702"/>
<feature type="compositionally biased region" description="Basic and acidic residues" evidence="2">
    <location>
        <begin position="150"/>
        <end position="165"/>
    </location>
</feature>
<feature type="region of interest" description="Disordered" evidence="2">
    <location>
        <begin position="177"/>
        <end position="204"/>
    </location>
</feature>
<feature type="compositionally biased region" description="Basic and acidic residues" evidence="2">
    <location>
        <begin position="70"/>
        <end position="88"/>
    </location>
</feature>
<feature type="region of interest" description="Disordered" evidence="2">
    <location>
        <begin position="1"/>
        <end position="165"/>
    </location>
</feature>
<dbReference type="InterPro" id="IPR053933">
    <property type="entry name" value="GeBP-like_C"/>
</dbReference>
<evidence type="ECO:0000256" key="2">
    <source>
        <dbReference type="SAM" id="MobiDB-lite"/>
    </source>
</evidence>
<feature type="compositionally biased region" description="Low complexity" evidence="2">
    <location>
        <begin position="8"/>
        <end position="17"/>
    </location>
</feature>
<gene>
    <name evidence="6" type="primary">LOC104720702</name>
</gene>
<name>A0ABM0U6X4_CAMSA</name>
<dbReference type="InterPro" id="IPR053932">
    <property type="entry name" value="GeBP-like_DBD"/>
</dbReference>
<accession>A0ABM0U6X4</accession>
<evidence type="ECO:0000313" key="6">
    <source>
        <dbReference type="RefSeq" id="XP_010436880.1"/>
    </source>
</evidence>
<evidence type="ECO:0000259" key="3">
    <source>
        <dbReference type="Pfam" id="PF04504"/>
    </source>
</evidence>
<protein>
    <submittedName>
        <fullName evidence="6">Transcription factor STKL2-like</fullName>
    </submittedName>
</protein>
<feature type="compositionally biased region" description="Acidic residues" evidence="2">
    <location>
        <begin position="92"/>
        <end position="104"/>
    </location>
</feature>
<dbReference type="RefSeq" id="XP_010436880.1">
    <property type="nucleotide sequence ID" value="XM_010438578.1"/>
</dbReference>
<comment type="similarity">
    <text evidence="1">Belongs to the GeBP family.</text>
</comment>
<evidence type="ECO:0000259" key="4">
    <source>
        <dbReference type="Pfam" id="PF22757"/>
    </source>
</evidence>
<reference evidence="5" key="1">
    <citation type="journal article" date="2014" name="Nat. Commun.">
        <title>The emerging biofuel crop Camelina sativa retains a highly undifferentiated hexaploid genome structure.</title>
        <authorList>
            <person name="Kagale S."/>
            <person name="Koh C."/>
            <person name="Nixon J."/>
            <person name="Bollina V."/>
            <person name="Clarke W.E."/>
            <person name="Tuteja R."/>
            <person name="Spillane C."/>
            <person name="Robinson S.J."/>
            <person name="Links M.G."/>
            <person name="Clarke C."/>
            <person name="Higgins E.E."/>
            <person name="Huebert T."/>
            <person name="Sharpe A.G."/>
            <person name="Parkin I.A."/>
        </authorList>
    </citation>
    <scope>NUCLEOTIDE SEQUENCE [LARGE SCALE GENOMIC DNA]</scope>
    <source>
        <strain evidence="5">cv. DH55</strain>
    </source>
</reference>
<dbReference type="Pfam" id="PF04504">
    <property type="entry name" value="GeBP-like_DBD"/>
    <property type="match status" value="1"/>
</dbReference>
<sequence>MATKNDTSSVSSSSYESSSDKGEQISTPSGPSATTLTKATLGLQTKPSSSQEEEEHCGEQSSEEDVSSSESKKEQTPSKAEIAKEKKICVSSEEEEESSEEDVSSSESKKEQTPSKAEMIAEEKKICVSSSKEEEEDSSGEESSEEDEASLSKEEVSKKKETPSKAEIAKEKEICVSGKAHKRVSEGSSSEDMHATKKVKTSGKKLVPPRLWTEEDEVRLLERILEFRSATGKTYLEDKDGFYHFIKESFTVKVTFLQCMSKITKLKKKYQKRHEKGKKLSTLKPLDLKAFELYGKIWVNPVLGTNTAEDSRSDGIQKLEGDNKNVMNHGQGGDWFCNSVLLRMVAYLGRDEDAVKMDWGRVSEEKKREMMDRWRVLKAKDDETLLQKSAFLDDIVSLIYR</sequence>
<evidence type="ECO:0000313" key="5">
    <source>
        <dbReference type="Proteomes" id="UP000694864"/>
    </source>
</evidence>
<dbReference type="PANTHER" id="PTHR31662:SF33">
    <property type="entry name" value="DNA-BINDING STOREKEEPER PROTEIN TRANSCRIPTIONAL REGULATOR-LIKE PROTEIN"/>
    <property type="match status" value="1"/>
</dbReference>
<feature type="compositionally biased region" description="Acidic residues" evidence="2">
    <location>
        <begin position="51"/>
        <end position="67"/>
    </location>
</feature>
<feature type="compositionally biased region" description="Acidic residues" evidence="2">
    <location>
        <begin position="133"/>
        <end position="149"/>
    </location>
</feature>
<keyword evidence="5" id="KW-1185">Reference proteome</keyword>
<dbReference type="InterPro" id="IPR007592">
    <property type="entry name" value="GEBP"/>
</dbReference>
<feature type="compositionally biased region" description="Basic and acidic residues" evidence="2">
    <location>
        <begin position="107"/>
        <end position="126"/>
    </location>
</feature>
<reference evidence="6" key="2">
    <citation type="submission" date="2025-08" db="UniProtKB">
        <authorList>
            <consortium name="RefSeq"/>
        </authorList>
    </citation>
    <scope>IDENTIFICATION</scope>
    <source>
        <tissue evidence="6">Leaf</tissue>
    </source>
</reference>
<dbReference type="PANTHER" id="PTHR31662">
    <property type="entry name" value="BNAANNG10740D PROTEIN-RELATED"/>
    <property type="match status" value="1"/>
</dbReference>
<feature type="domain" description="Glabrous enhancer-binding protein-like DBD" evidence="3">
    <location>
        <begin position="209"/>
        <end position="298"/>
    </location>
</feature>
<feature type="domain" description="Glabrous enhancer-binding protein-like C-terminal" evidence="4">
    <location>
        <begin position="334"/>
        <end position="399"/>
    </location>
</feature>
<feature type="compositionally biased region" description="Polar residues" evidence="2">
    <location>
        <begin position="24"/>
        <end position="47"/>
    </location>
</feature>
<dbReference type="Pfam" id="PF22757">
    <property type="entry name" value="GeBP-like_C"/>
    <property type="match status" value="1"/>
</dbReference>
<organism evidence="5 6">
    <name type="scientific">Camelina sativa</name>
    <name type="common">False flax</name>
    <name type="synonym">Myagrum sativum</name>
    <dbReference type="NCBI Taxonomy" id="90675"/>
    <lineage>
        <taxon>Eukaryota</taxon>
        <taxon>Viridiplantae</taxon>
        <taxon>Streptophyta</taxon>
        <taxon>Embryophyta</taxon>
        <taxon>Tracheophyta</taxon>
        <taxon>Spermatophyta</taxon>
        <taxon>Magnoliopsida</taxon>
        <taxon>eudicotyledons</taxon>
        <taxon>Gunneridae</taxon>
        <taxon>Pentapetalae</taxon>
        <taxon>rosids</taxon>
        <taxon>malvids</taxon>
        <taxon>Brassicales</taxon>
        <taxon>Brassicaceae</taxon>
        <taxon>Camelineae</taxon>
        <taxon>Camelina</taxon>
    </lineage>
</organism>
<proteinExistence type="inferred from homology"/>
<dbReference type="Proteomes" id="UP000694864">
    <property type="component" value="Chromosome 10"/>
</dbReference>
<evidence type="ECO:0000256" key="1">
    <source>
        <dbReference type="ARBA" id="ARBA00010820"/>
    </source>
</evidence>